<name>A0ABS6XX01_9FLAO</name>
<comment type="caution">
    <text evidence="7">The sequence shown here is derived from an EMBL/GenBank/DDBJ whole genome shotgun (WGS) entry which is preliminary data.</text>
</comment>
<feature type="transmembrane region" description="Helical" evidence="5">
    <location>
        <begin position="177"/>
        <end position="195"/>
    </location>
</feature>
<keyword evidence="3 5" id="KW-1133">Transmembrane helix</keyword>
<evidence type="ECO:0000313" key="8">
    <source>
        <dbReference type="Proteomes" id="UP000812031"/>
    </source>
</evidence>
<dbReference type="PANTHER" id="PTHR11814">
    <property type="entry name" value="SULFATE TRANSPORTER"/>
    <property type="match status" value="1"/>
</dbReference>
<keyword evidence="4 5" id="KW-0472">Membrane</keyword>
<comment type="subcellular location">
    <subcellularLocation>
        <location evidence="1">Membrane</location>
        <topology evidence="1">Multi-pass membrane protein</topology>
    </subcellularLocation>
</comment>
<feature type="transmembrane region" description="Helical" evidence="5">
    <location>
        <begin position="288"/>
        <end position="307"/>
    </location>
</feature>
<evidence type="ECO:0000256" key="2">
    <source>
        <dbReference type="ARBA" id="ARBA00022692"/>
    </source>
</evidence>
<keyword evidence="2 5" id="KW-0812">Transmembrane</keyword>
<dbReference type="RefSeq" id="WP_219317705.1">
    <property type="nucleotide sequence ID" value="NZ_JAHWYN010000009.1"/>
</dbReference>
<dbReference type="InterPro" id="IPR011547">
    <property type="entry name" value="SLC26A/SulP_dom"/>
</dbReference>
<dbReference type="Proteomes" id="UP000812031">
    <property type="component" value="Unassembled WGS sequence"/>
</dbReference>
<proteinExistence type="predicted"/>
<feature type="transmembrane region" description="Helical" evidence="5">
    <location>
        <begin position="327"/>
        <end position="360"/>
    </location>
</feature>
<feature type="transmembrane region" description="Helical" evidence="5">
    <location>
        <begin position="24"/>
        <end position="44"/>
    </location>
</feature>
<dbReference type="Pfam" id="PF00916">
    <property type="entry name" value="Sulfate_transp"/>
    <property type="match status" value="1"/>
</dbReference>
<feature type="transmembrane region" description="Helical" evidence="5">
    <location>
        <begin position="99"/>
        <end position="120"/>
    </location>
</feature>
<keyword evidence="8" id="KW-1185">Reference proteome</keyword>
<feature type="transmembrane region" description="Helical" evidence="5">
    <location>
        <begin position="381"/>
        <end position="412"/>
    </location>
</feature>
<evidence type="ECO:0000256" key="3">
    <source>
        <dbReference type="ARBA" id="ARBA00022989"/>
    </source>
</evidence>
<dbReference type="InterPro" id="IPR001902">
    <property type="entry name" value="SLC26A/SulP_fam"/>
</dbReference>
<feature type="transmembrane region" description="Helical" evidence="5">
    <location>
        <begin position="73"/>
        <end position="92"/>
    </location>
</feature>
<evidence type="ECO:0000256" key="4">
    <source>
        <dbReference type="ARBA" id="ARBA00023136"/>
    </source>
</evidence>
<dbReference type="InterPro" id="IPR002645">
    <property type="entry name" value="STAS_dom"/>
</dbReference>
<organism evidence="7 8">
    <name type="scientific">Flavobacterium taihuense</name>
    <dbReference type="NCBI Taxonomy" id="2857508"/>
    <lineage>
        <taxon>Bacteria</taxon>
        <taxon>Pseudomonadati</taxon>
        <taxon>Bacteroidota</taxon>
        <taxon>Flavobacteriia</taxon>
        <taxon>Flavobacteriales</taxon>
        <taxon>Flavobacteriaceae</taxon>
        <taxon>Flavobacterium</taxon>
    </lineage>
</organism>
<reference evidence="7 8" key="1">
    <citation type="submission" date="2021-07" db="EMBL/GenBank/DDBJ databases">
        <title>Flavobacterium sp. nov. isolated from sediment on the Taihu Lake.</title>
        <authorList>
            <person name="Qu J.-H."/>
        </authorList>
    </citation>
    <scope>NUCLEOTIDE SEQUENCE [LARGE SCALE GENOMIC DNA]</scope>
    <source>
        <strain evidence="7 8">NAS39</strain>
    </source>
</reference>
<evidence type="ECO:0000313" key="7">
    <source>
        <dbReference type="EMBL" id="MBW4361200.1"/>
    </source>
</evidence>
<evidence type="ECO:0000256" key="5">
    <source>
        <dbReference type="SAM" id="Phobius"/>
    </source>
</evidence>
<evidence type="ECO:0000259" key="6">
    <source>
        <dbReference type="PROSITE" id="PS50801"/>
    </source>
</evidence>
<feature type="domain" description="STAS" evidence="6">
    <location>
        <begin position="437"/>
        <end position="552"/>
    </location>
</feature>
<dbReference type="CDD" id="cd07042">
    <property type="entry name" value="STAS_SulP_like_sulfate_transporter"/>
    <property type="match status" value="1"/>
</dbReference>
<protein>
    <submittedName>
        <fullName evidence="7">Sulfate permease</fullName>
    </submittedName>
</protein>
<dbReference type="PROSITE" id="PS50801">
    <property type="entry name" value="STAS"/>
    <property type="match status" value="1"/>
</dbReference>
<sequence length="560" mass="60306">MALKIFPPADWIAAYNTKTLNSDFIAGITLAAYGIPVSLAYATLAGLPPQYGIYGYLIGGFFYTLLGTSKQLAIGPTSAISLLIGTTIANLAHGDIQRWGDIASLTALIFAVMAILAYFLRLSGIINFISETVLVGFKAGAAITIGLTQLPKLFGVKGGGENFLERVFFLFHQIPDMNTAVFIFGISAIIILIIGEKVAPGRPVAIIIVIASIVLISTTSLGIQGFKTVGAIPTGLPEFHLPSLRIRDVDGVLPLSLACFLLSYIESVSAGRTLAQKNGYNIDPRQELLALGIANAAVAFGQGYPVAGGLSQSAVNDTAGAKTPLSLVFASVTIAICLLFLTGYLQNLPTVVLASIVLVAIRGLFDLKEMKHLYKINKQEFYVAMIALIGVLIWGILTGVLLAAIVTLLLLIKATSTPNVAFLGRIPGTKRYTDMARHPDNEKIEGVLIVRIESAILYFNCEFIKEQLWLKIDSEISTLKTIILDLNSSPHIDIAGARFLKQLFIDLKAKNISLKIAEARSEVRDILRSENLEDLLGHISRFVAVDDLVVEATKELKNAH</sequence>
<accession>A0ABS6XX01</accession>
<gene>
    <name evidence="7" type="primary">sulP</name>
    <name evidence="7" type="ORF">KZH69_11960</name>
</gene>
<evidence type="ECO:0000256" key="1">
    <source>
        <dbReference type="ARBA" id="ARBA00004141"/>
    </source>
</evidence>
<feature type="transmembrane region" description="Helical" evidence="5">
    <location>
        <begin position="251"/>
        <end position="268"/>
    </location>
</feature>
<feature type="transmembrane region" description="Helical" evidence="5">
    <location>
        <begin position="204"/>
        <end position="223"/>
    </location>
</feature>
<dbReference type="NCBIfam" id="TIGR00815">
    <property type="entry name" value="sulP"/>
    <property type="match status" value="1"/>
</dbReference>
<dbReference type="Pfam" id="PF01740">
    <property type="entry name" value="STAS"/>
    <property type="match status" value="1"/>
</dbReference>
<dbReference type="EMBL" id="JAHWYN010000009">
    <property type="protein sequence ID" value="MBW4361200.1"/>
    <property type="molecule type" value="Genomic_DNA"/>
</dbReference>
<feature type="transmembrane region" description="Helical" evidence="5">
    <location>
        <begin position="51"/>
        <end position="67"/>
    </location>
</feature>